<dbReference type="PANTHER" id="PTHR42686">
    <property type="entry name" value="GH17980P-RELATED"/>
    <property type="match status" value="1"/>
</dbReference>
<organism evidence="2 3">
    <name type="scientific">Kaistia dalseonensis</name>
    <dbReference type="NCBI Taxonomy" id="410840"/>
    <lineage>
        <taxon>Bacteria</taxon>
        <taxon>Pseudomonadati</taxon>
        <taxon>Pseudomonadota</taxon>
        <taxon>Alphaproteobacteria</taxon>
        <taxon>Hyphomicrobiales</taxon>
        <taxon>Kaistiaceae</taxon>
        <taxon>Kaistia</taxon>
    </lineage>
</organism>
<dbReference type="Proteomes" id="UP001241603">
    <property type="component" value="Unassembled WGS sequence"/>
</dbReference>
<evidence type="ECO:0000259" key="1">
    <source>
        <dbReference type="Pfam" id="PF00248"/>
    </source>
</evidence>
<name>A0ABU0HAC7_9HYPH</name>
<dbReference type="PANTHER" id="PTHR42686:SF1">
    <property type="entry name" value="GH17980P-RELATED"/>
    <property type="match status" value="1"/>
</dbReference>
<dbReference type="Pfam" id="PF00248">
    <property type="entry name" value="Aldo_ket_red"/>
    <property type="match status" value="1"/>
</dbReference>
<dbReference type="GO" id="GO:0047834">
    <property type="term" value="F:D-threo-aldose 1-dehydrogenase activity"/>
    <property type="evidence" value="ECO:0007669"/>
    <property type="project" value="UniProtKB-EC"/>
</dbReference>
<dbReference type="InterPro" id="IPR020471">
    <property type="entry name" value="AKR"/>
</dbReference>
<dbReference type="RefSeq" id="WP_266350123.1">
    <property type="nucleotide sequence ID" value="NZ_JAPKNG010000005.1"/>
</dbReference>
<reference evidence="2 3" key="1">
    <citation type="submission" date="2023-07" db="EMBL/GenBank/DDBJ databases">
        <title>Genomic Encyclopedia of Type Strains, Phase IV (KMG-IV): sequencing the most valuable type-strain genomes for metagenomic binning, comparative biology and taxonomic classification.</title>
        <authorList>
            <person name="Goeker M."/>
        </authorList>
    </citation>
    <scope>NUCLEOTIDE SEQUENCE [LARGE SCALE GENOMIC DNA]</scope>
    <source>
        <strain evidence="2 3">B6-8</strain>
    </source>
</reference>
<keyword evidence="2" id="KW-0560">Oxidoreductase</keyword>
<evidence type="ECO:0000313" key="3">
    <source>
        <dbReference type="Proteomes" id="UP001241603"/>
    </source>
</evidence>
<proteinExistence type="predicted"/>
<dbReference type="InterPro" id="IPR023210">
    <property type="entry name" value="NADP_OxRdtase_dom"/>
</dbReference>
<feature type="domain" description="NADP-dependent oxidoreductase" evidence="1">
    <location>
        <begin position="21"/>
        <end position="331"/>
    </location>
</feature>
<keyword evidence="3" id="KW-1185">Reference proteome</keyword>
<dbReference type="EMBL" id="JAUSVO010000005">
    <property type="protein sequence ID" value="MDQ0439230.1"/>
    <property type="molecule type" value="Genomic_DNA"/>
</dbReference>
<accession>A0ABU0HAC7</accession>
<gene>
    <name evidence="2" type="ORF">QO014_003631</name>
</gene>
<sequence length="343" mass="38238">MTMDPFERRQLGRTDIMLPQIGFGAAPLGELFTKVTEADAEATLATAWDAGVRSFDTAPWYGRGQSEHRVGRFLYQKPRGELILSTKVGRILRAPVTRPDAFDTGFWAGGLHFEHYFDYSYDGIMRAYEDSLQRLGMNRVDMLVIHDLDWWHRGSETMVQAGFTQLANGGFRALADLKASGRIRAIGAGINEIGLIPRFLELFDMDFFLLALRYTLGEQETLTDELPLCAKRGVGIVIGGVFSSGLYATGPVPGAKYNYFDPTPEILEKARRIQLVCERHDVPLPAAAIQFPLFNPVVTSVIPGAFRPEQVTTNLGHVRREIPTDLWAELKHEGLIRADAPTP</sequence>
<dbReference type="EC" id="1.1.1.122" evidence="2"/>
<dbReference type="InterPro" id="IPR036812">
    <property type="entry name" value="NAD(P)_OxRdtase_dom_sf"/>
</dbReference>
<dbReference type="Gene3D" id="3.20.20.100">
    <property type="entry name" value="NADP-dependent oxidoreductase domain"/>
    <property type="match status" value="1"/>
</dbReference>
<comment type="caution">
    <text evidence="2">The sequence shown here is derived from an EMBL/GenBank/DDBJ whole genome shotgun (WGS) entry which is preliminary data.</text>
</comment>
<evidence type="ECO:0000313" key="2">
    <source>
        <dbReference type="EMBL" id="MDQ0439230.1"/>
    </source>
</evidence>
<protein>
    <submittedName>
        <fullName evidence="2">D-threo-aldose 1-dehydrogenase</fullName>
        <ecNumber evidence="2">1.1.1.122</ecNumber>
    </submittedName>
</protein>
<dbReference type="SUPFAM" id="SSF51430">
    <property type="entry name" value="NAD(P)-linked oxidoreductase"/>
    <property type="match status" value="1"/>
</dbReference>